<evidence type="ECO:0000256" key="1">
    <source>
        <dbReference type="SAM" id="Phobius"/>
    </source>
</evidence>
<dbReference type="InterPro" id="IPR000863">
    <property type="entry name" value="Sulfotransferase_dom"/>
</dbReference>
<evidence type="ECO:0000313" key="3">
    <source>
        <dbReference type="EnsemblMetazoa" id="XP_787115"/>
    </source>
</evidence>
<reference evidence="3" key="2">
    <citation type="submission" date="2021-01" db="UniProtKB">
        <authorList>
            <consortium name="EnsemblMetazoa"/>
        </authorList>
    </citation>
    <scope>IDENTIFICATION</scope>
</reference>
<organism evidence="3 4">
    <name type="scientific">Strongylocentrotus purpuratus</name>
    <name type="common">Purple sea urchin</name>
    <dbReference type="NCBI Taxonomy" id="7668"/>
    <lineage>
        <taxon>Eukaryota</taxon>
        <taxon>Metazoa</taxon>
        <taxon>Echinodermata</taxon>
        <taxon>Eleutherozoa</taxon>
        <taxon>Echinozoa</taxon>
        <taxon>Echinoidea</taxon>
        <taxon>Euechinoidea</taxon>
        <taxon>Echinacea</taxon>
        <taxon>Camarodonta</taxon>
        <taxon>Echinidea</taxon>
        <taxon>Strongylocentrotidae</taxon>
        <taxon>Strongylocentrotus</taxon>
    </lineage>
</organism>
<protein>
    <recommendedName>
        <fullName evidence="2">Sulfotransferase domain-containing protein</fullName>
    </recommendedName>
</protein>
<dbReference type="SUPFAM" id="SSF52540">
    <property type="entry name" value="P-loop containing nucleoside triphosphate hydrolases"/>
    <property type="match status" value="1"/>
</dbReference>
<dbReference type="OMA" id="HECMANQ"/>
<feature type="transmembrane region" description="Helical" evidence="1">
    <location>
        <begin position="9"/>
        <end position="28"/>
    </location>
</feature>
<dbReference type="PANTHER" id="PTHR15723">
    <property type="entry name" value="CARBOHYDRATE SULFOTRANSFERASE 15"/>
    <property type="match status" value="1"/>
</dbReference>
<dbReference type="GeneID" id="582046"/>
<dbReference type="AlphaFoldDB" id="A0A7M7RDP1"/>
<feature type="domain" description="Sulfotransferase" evidence="2">
    <location>
        <begin position="268"/>
        <end position="414"/>
    </location>
</feature>
<dbReference type="Gene3D" id="3.40.50.300">
    <property type="entry name" value="P-loop containing nucleotide triphosphate hydrolases"/>
    <property type="match status" value="1"/>
</dbReference>
<dbReference type="InterPro" id="IPR027417">
    <property type="entry name" value="P-loop_NTPase"/>
</dbReference>
<proteinExistence type="predicted"/>
<dbReference type="PANTHER" id="PTHR15723:SF0">
    <property type="entry name" value="CARBOHYDRATE SULFOTRANSFERASE 15"/>
    <property type="match status" value="1"/>
</dbReference>
<dbReference type="OrthoDB" id="8068875at2759"/>
<dbReference type="RefSeq" id="XP_787115.4">
    <property type="nucleotide sequence ID" value="XM_782022.5"/>
</dbReference>
<keyword evidence="1" id="KW-1133">Transmembrane helix</keyword>
<accession>A0A7M7RDP1</accession>
<dbReference type="GO" id="GO:0050659">
    <property type="term" value="F:N-acetylgalactosamine 4-sulfate 6-O-sulfotransferase activity"/>
    <property type="evidence" value="ECO:0000318"/>
    <property type="project" value="GO_Central"/>
</dbReference>
<evidence type="ECO:0000259" key="2">
    <source>
        <dbReference type="Pfam" id="PF00685"/>
    </source>
</evidence>
<keyword evidence="4" id="KW-1185">Reference proteome</keyword>
<evidence type="ECO:0000313" key="4">
    <source>
        <dbReference type="Proteomes" id="UP000007110"/>
    </source>
</evidence>
<dbReference type="EnsemblMetazoa" id="XM_782022">
    <property type="protein sequence ID" value="XP_787115"/>
    <property type="gene ID" value="LOC582046"/>
</dbReference>
<dbReference type="Pfam" id="PF00685">
    <property type="entry name" value="Sulfotransfer_1"/>
    <property type="match status" value="1"/>
</dbReference>
<reference evidence="4" key="1">
    <citation type="submission" date="2015-02" db="EMBL/GenBank/DDBJ databases">
        <title>Genome sequencing for Strongylocentrotus purpuratus.</title>
        <authorList>
            <person name="Murali S."/>
            <person name="Liu Y."/>
            <person name="Vee V."/>
            <person name="English A."/>
            <person name="Wang M."/>
            <person name="Skinner E."/>
            <person name="Han Y."/>
            <person name="Muzny D.M."/>
            <person name="Worley K.C."/>
            <person name="Gibbs R.A."/>
        </authorList>
    </citation>
    <scope>NUCLEOTIDE SEQUENCE</scope>
</reference>
<dbReference type="GO" id="GO:0019319">
    <property type="term" value="P:hexose biosynthetic process"/>
    <property type="evidence" value="ECO:0000318"/>
    <property type="project" value="GO_Central"/>
</dbReference>
<dbReference type="Proteomes" id="UP000007110">
    <property type="component" value="Unassembled WGS sequence"/>
</dbReference>
<sequence length="439" mass="50718">MIRRRRSCLCYFMAIFVSVAVFYVYYFILLKVPAEDNQQVILPMKRLEDMHFTKVRPTKAAGNLTQKGTTVEALEVNADGSEEVLDAEGNPIPDPELRKEFKRITAKVPNTFLPEFKNPCWLDAKDELNCLPYFYLIGMSKCGTTDLWKKLTSHPDIVDVPKEPHWWGPRRTGWTGIAAHGQEVMQVRKKTGGKDDRSIDWYLNWFKTFAVDKLKPHFASATSRESYHPRIFGDGSISTAYSIGNAWLKTNAGATDPPYTNAELLHAIQPKAKIIIIVRNPTERARSWYFYTHPLTTPDDWHVSAMTSIECYNSCMKEHNERYCAYSFGCPYTPFQGINVGLYHIFLYDWINAYTREGVLVLRLEDWHADQVSVYRTILEFLELRPLTPEEEAKALSTRWVQASNKVAQSKTKKALDDFYRPHNQKLAELLQSDIYLYP</sequence>
<dbReference type="InParanoid" id="A0A7M7RDP1"/>
<keyword evidence="1" id="KW-0812">Transmembrane</keyword>
<dbReference type="InterPro" id="IPR052654">
    <property type="entry name" value="CS_Sulfotransferase"/>
</dbReference>
<keyword evidence="1" id="KW-0472">Membrane</keyword>
<name>A0A7M7RDP1_STRPU</name>